<evidence type="ECO:0000313" key="2">
    <source>
        <dbReference type="Proteomes" id="UP000054279"/>
    </source>
</evidence>
<organism evidence="1 2">
    <name type="scientific">Sphaerobolus stellatus (strain SS14)</name>
    <dbReference type="NCBI Taxonomy" id="990650"/>
    <lineage>
        <taxon>Eukaryota</taxon>
        <taxon>Fungi</taxon>
        <taxon>Dikarya</taxon>
        <taxon>Basidiomycota</taxon>
        <taxon>Agaricomycotina</taxon>
        <taxon>Agaricomycetes</taxon>
        <taxon>Phallomycetidae</taxon>
        <taxon>Geastrales</taxon>
        <taxon>Sphaerobolaceae</taxon>
        <taxon>Sphaerobolus</taxon>
    </lineage>
</organism>
<name>A0A0C9UR67_SPHS4</name>
<gene>
    <name evidence="1" type="ORF">M422DRAFT_71560</name>
</gene>
<reference evidence="1 2" key="1">
    <citation type="submission" date="2014-06" db="EMBL/GenBank/DDBJ databases">
        <title>Evolutionary Origins and Diversification of the Mycorrhizal Mutualists.</title>
        <authorList>
            <consortium name="DOE Joint Genome Institute"/>
            <consortium name="Mycorrhizal Genomics Consortium"/>
            <person name="Kohler A."/>
            <person name="Kuo A."/>
            <person name="Nagy L.G."/>
            <person name="Floudas D."/>
            <person name="Copeland A."/>
            <person name="Barry K.W."/>
            <person name="Cichocki N."/>
            <person name="Veneault-Fourrey C."/>
            <person name="LaButti K."/>
            <person name="Lindquist E.A."/>
            <person name="Lipzen A."/>
            <person name="Lundell T."/>
            <person name="Morin E."/>
            <person name="Murat C."/>
            <person name="Riley R."/>
            <person name="Ohm R."/>
            <person name="Sun H."/>
            <person name="Tunlid A."/>
            <person name="Henrissat B."/>
            <person name="Grigoriev I.V."/>
            <person name="Hibbett D.S."/>
            <person name="Martin F."/>
        </authorList>
    </citation>
    <scope>NUCLEOTIDE SEQUENCE [LARGE SCALE GENOMIC DNA]</scope>
    <source>
        <strain evidence="1 2">SS14</strain>
    </source>
</reference>
<proteinExistence type="predicted"/>
<dbReference type="AlphaFoldDB" id="A0A0C9UR67"/>
<accession>A0A0C9UR67</accession>
<dbReference type="EMBL" id="KN837324">
    <property type="protein sequence ID" value="KIJ27775.1"/>
    <property type="molecule type" value="Genomic_DNA"/>
</dbReference>
<keyword evidence="2" id="KW-1185">Reference proteome</keyword>
<feature type="non-terminal residue" evidence="1">
    <location>
        <position position="258"/>
    </location>
</feature>
<protein>
    <submittedName>
        <fullName evidence="1">Uncharacterized protein</fullName>
    </submittedName>
</protein>
<sequence length="258" mass="29310">MVFPGAPPYALNDSRPRQGHPFVSFVGELHQDRQAVQPPPQRTAPLAPRLRTIPLPETEDNMEEEELFHRVSYVFNWGYAPLTVPQSLPSVEDSGGMDCTTLDPFTGRFEGDEEDAYIGNAVYPAAPGTNHIPLPFDEEIPWVSRKKVAAKLKLNHTPLPFDEEFPPFSKENFYSSQTYNFEVYPAALKTIPLPFDEEIPWFSKENTYSSQAYKAVYPTALRTVPLPFEEDIPWFSGENAGWAEIYQKIAKHVRFSTP</sequence>
<evidence type="ECO:0000313" key="1">
    <source>
        <dbReference type="EMBL" id="KIJ27775.1"/>
    </source>
</evidence>
<dbReference type="HOGENOM" id="CLU_1079943_0_0_1"/>
<dbReference type="Proteomes" id="UP000054279">
    <property type="component" value="Unassembled WGS sequence"/>
</dbReference>